<name>A0A7W3YN39_9LACO</name>
<proteinExistence type="predicted"/>
<dbReference type="RefSeq" id="WP_182596450.1">
    <property type="nucleotide sequence ID" value="NZ_JACIVA010000049.1"/>
</dbReference>
<comment type="caution">
    <text evidence="1">The sequence shown here is derived from an EMBL/GenBank/DDBJ whole genome shotgun (WGS) entry which is preliminary data.</text>
</comment>
<accession>A0A7W3YN39</accession>
<evidence type="ECO:0008006" key="3">
    <source>
        <dbReference type="Google" id="ProtNLM"/>
    </source>
</evidence>
<gene>
    <name evidence="1" type="ORF">H5S09_07130</name>
</gene>
<dbReference type="AlphaFoldDB" id="A0A7W3YN39"/>
<protein>
    <recommendedName>
        <fullName evidence="3">MarR family transcriptional regulator</fullName>
    </recommendedName>
</protein>
<keyword evidence="2" id="KW-1185">Reference proteome</keyword>
<evidence type="ECO:0000313" key="2">
    <source>
        <dbReference type="Proteomes" id="UP000517106"/>
    </source>
</evidence>
<dbReference type="EMBL" id="JACIVA010000049">
    <property type="protein sequence ID" value="MBB1097713.1"/>
    <property type="molecule type" value="Genomic_DNA"/>
</dbReference>
<organism evidence="1 2">
    <name type="scientific">Limosilactobacillus rudii</name>
    <dbReference type="NCBI Taxonomy" id="2759755"/>
    <lineage>
        <taxon>Bacteria</taxon>
        <taxon>Bacillati</taxon>
        <taxon>Bacillota</taxon>
        <taxon>Bacilli</taxon>
        <taxon>Lactobacillales</taxon>
        <taxon>Lactobacillaceae</taxon>
        <taxon>Limosilactobacillus</taxon>
    </lineage>
</organism>
<dbReference type="InterPro" id="IPR036388">
    <property type="entry name" value="WH-like_DNA-bd_sf"/>
</dbReference>
<dbReference type="Gene3D" id="1.10.10.10">
    <property type="entry name" value="Winged helix-like DNA-binding domain superfamily/Winged helix DNA-binding domain"/>
    <property type="match status" value="1"/>
</dbReference>
<sequence>MSELTTKLFLDIKEFEEYQSLLKCHVHIEEERRGEYCLPGYPDRHNFHRLLRILRQHKDGLLSRQLIYDFDYRPSELEDATKALVANNLATTSVINNEEFKIRLTDEGIQVAHKLLIRRDKIAEAAYHTLSEKEQRDLDRLINTLLADYKNRNINYDALKSICR</sequence>
<dbReference type="SUPFAM" id="SSF46785">
    <property type="entry name" value="Winged helix' DNA-binding domain"/>
    <property type="match status" value="1"/>
</dbReference>
<reference evidence="1 2" key="1">
    <citation type="submission" date="2020-07" db="EMBL/GenBank/DDBJ databases">
        <title>Description of Limosilactobacillus balticus sp. nov., Limosilactobacillus agrestis sp. nov., Limosilactobacillus albertensis sp. nov., Limosilactobacillus rudii sp. nov., Limosilactobacillus fastidiosus sp. nov., five novel Limosilactobacillus species isolated from the vertebrate gastrointestinal tract, and proposal of 6 subspecies of Limosilactobacillus reuteri adapted to the gastrointestinal tract of specific vertebrate hosts.</title>
        <authorList>
            <person name="Li F."/>
            <person name="Cheng C."/>
            <person name="Zheng J."/>
            <person name="Quevedo R.M."/>
            <person name="Li J."/>
            <person name="Roos S."/>
            <person name="Gaenzle M.G."/>
            <person name="Walter J."/>
        </authorList>
    </citation>
    <scope>NUCLEOTIDE SEQUENCE [LARGE SCALE GENOMIC DNA]</scope>
    <source>
        <strain evidence="1 2">STM2_1</strain>
    </source>
</reference>
<dbReference type="Proteomes" id="UP000517106">
    <property type="component" value="Unassembled WGS sequence"/>
</dbReference>
<evidence type="ECO:0000313" key="1">
    <source>
        <dbReference type="EMBL" id="MBB1097713.1"/>
    </source>
</evidence>
<dbReference type="InterPro" id="IPR036390">
    <property type="entry name" value="WH_DNA-bd_sf"/>
</dbReference>